<dbReference type="Proteomes" id="UP001152320">
    <property type="component" value="Chromosome 2"/>
</dbReference>
<dbReference type="OrthoDB" id="203440at2759"/>
<evidence type="ECO:0000313" key="2">
    <source>
        <dbReference type="Proteomes" id="UP001152320"/>
    </source>
</evidence>
<organism evidence="1 2">
    <name type="scientific">Holothuria leucospilota</name>
    <name type="common">Black long sea cucumber</name>
    <name type="synonym">Mertensiothuria leucospilota</name>
    <dbReference type="NCBI Taxonomy" id="206669"/>
    <lineage>
        <taxon>Eukaryota</taxon>
        <taxon>Metazoa</taxon>
        <taxon>Echinodermata</taxon>
        <taxon>Eleutherozoa</taxon>
        <taxon>Echinozoa</taxon>
        <taxon>Holothuroidea</taxon>
        <taxon>Aspidochirotacea</taxon>
        <taxon>Aspidochirotida</taxon>
        <taxon>Holothuriidae</taxon>
        <taxon>Holothuria</taxon>
    </lineage>
</organism>
<reference evidence="1" key="1">
    <citation type="submission" date="2021-10" db="EMBL/GenBank/DDBJ databases">
        <title>Tropical sea cucumber genome reveals ecological adaptation and Cuvierian tubules defense mechanism.</title>
        <authorList>
            <person name="Chen T."/>
        </authorList>
    </citation>
    <scope>NUCLEOTIDE SEQUENCE</scope>
    <source>
        <strain evidence="1">Nanhai2018</strain>
        <tissue evidence="1">Muscle</tissue>
    </source>
</reference>
<gene>
    <name evidence="1" type="ORF">HOLleu_04895</name>
</gene>
<accession>A0A9Q1HH21</accession>
<comment type="caution">
    <text evidence="1">The sequence shown here is derived from an EMBL/GenBank/DDBJ whole genome shotgun (WGS) entry which is preliminary data.</text>
</comment>
<name>A0A9Q1HH21_HOLLE</name>
<protein>
    <submittedName>
        <fullName evidence="1">Uncharacterized protein</fullName>
    </submittedName>
</protein>
<dbReference type="AlphaFoldDB" id="A0A9Q1HH21"/>
<sequence length="51" mass="5922">MFVDSALDIHELTNTINSYIGFCVDLVIPQETVKCYPNNKPWITKEIKYIC</sequence>
<dbReference type="EMBL" id="JAIZAY010000002">
    <property type="protein sequence ID" value="KAJ8046274.1"/>
    <property type="molecule type" value="Genomic_DNA"/>
</dbReference>
<keyword evidence="2" id="KW-1185">Reference proteome</keyword>
<proteinExistence type="predicted"/>
<evidence type="ECO:0000313" key="1">
    <source>
        <dbReference type="EMBL" id="KAJ8046274.1"/>
    </source>
</evidence>